<evidence type="ECO:0000313" key="2">
    <source>
        <dbReference type="Proteomes" id="UP000467841"/>
    </source>
</evidence>
<dbReference type="Proteomes" id="UP000467841">
    <property type="component" value="Unassembled WGS sequence"/>
</dbReference>
<gene>
    <name evidence="1" type="ORF">MERR_LOCUS21064</name>
</gene>
<organism evidence="1 2">
    <name type="scientific">Microthlaspi erraticum</name>
    <dbReference type="NCBI Taxonomy" id="1685480"/>
    <lineage>
        <taxon>Eukaryota</taxon>
        <taxon>Viridiplantae</taxon>
        <taxon>Streptophyta</taxon>
        <taxon>Embryophyta</taxon>
        <taxon>Tracheophyta</taxon>
        <taxon>Spermatophyta</taxon>
        <taxon>Magnoliopsida</taxon>
        <taxon>eudicotyledons</taxon>
        <taxon>Gunneridae</taxon>
        <taxon>Pentapetalae</taxon>
        <taxon>rosids</taxon>
        <taxon>malvids</taxon>
        <taxon>Brassicales</taxon>
        <taxon>Brassicaceae</taxon>
        <taxon>Coluteocarpeae</taxon>
        <taxon>Microthlaspi</taxon>
    </lineage>
</organism>
<evidence type="ECO:0000313" key="1">
    <source>
        <dbReference type="EMBL" id="CAA7033829.1"/>
    </source>
</evidence>
<protein>
    <submittedName>
        <fullName evidence="1">Uncharacterized protein</fullName>
    </submittedName>
</protein>
<accession>A0A6D2J2S5</accession>
<sequence>MPKSWDSSFSVNPSPLFPVDSVRLTSRLPKLFVVLTRLSPSVSNAATSLAPGVRFNLVRVVVQEQKTLVRFTFLKQLRRLLRRRRREVLRLQSRKHPRALLGAQREFQQCASFLRLMLLPALESLCR</sequence>
<dbReference type="EMBL" id="CACVBM020001139">
    <property type="protein sequence ID" value="CAA7033829.1"/>
    <property type="molecule type" value="Genomic_DNA"/>
</dbReference>
<proteinExistence type="predicted"/>
<dbReference type="AlphaFoldDB" id="A0A6D2J2S5"/>
<keyword evidence="2" id="KW-1185">Reference proteome</keyword>
<comment type="caution">
    <text evidence="1">The sequence shown here is derived from an EMBL/GenBank/DDBJ whole genome shotgun (WGS) entry which is preliminary data.</text>
</comment>
<reference evidence="1" key="1">
    <citation type="submission" date="2020-01" db="EMBL/GenBank/DDBJ databases">
        <authorList>
            <person name="Mishra B."/>
        </authorList>
    </citation>
    <scope>NUCLEOTIDE SEQUENCE [LARGE SCALE GENOMIC DNA]</scope>
</reference>
<name>A0A6D2J2S5_9BRAS</name>